<keyword evidence="2" id="KW-1185">Reference proteome</keyword>
<sequence length="577" mass="63826">MATPDPKILAQRDTRPHGQAGRSGAPTPHSPIDGPSPETLSPSPPPVRVHVLGALPSQRDPARPSRDQRDHRYPDGARHTQPQDERLCIMLWVVGASLTFPLVLSAWLVLVPYLVHANWTTLVSPPPLSVSSEFLSTTAIPATSTSPWQDVPSQCLAPVMLSALPPRLNVSAPYSFGPSNESSRPIFCLFNNTRVYGGPESSTRWNYVITALPFALCPYVVYWSVGIENGNLKSRQPSFDEQYGLHRLRAIADALNFTTVKLLLALGGYPDDAPHFSRLGRDHATMVRLMNNLADSLERFGLNGITVHWIEARAGCHGPDDARVLNRLLRSLRETLNARKPSGGALVTVMLELNAPSQFVARETADIVDHFFLATQNERRSSRLHINQFCESGTAVMHDAYRRFVSALAATKLRRSQVCLTDSLMPFRVNVALQQNLSLKYASKTLTRVPLYPECNKDGMCEYTEPGSSCHYNLFLVKGPSHPYLGHMFLIDDVSTLQKRLDFTEINVTQLASAPGDPPHACILLLDLDGDIYADQCGGHLSRYALMRNYYYGTLGKLLRGDGDVHGTYATCKLHAR</sequence>
<reference evidence="1" key="1">
    <citation type="submission" date="2020-05" db="EMBL/GenBank/DDBJ databases">
        <title>Large-scale comparative analyses of tick genomes elucidate their genetic diversity and vector capacities.</title>
        <authorList>
            <person name="Jia N."/>
            <person name="Wang J."/>
            <person name="Shi W."/>
            <person name="Du L."/>
            <person name="Sun Y."/>
            <person name="Zhan W."/>
            <person name="Jiang J."/>
            <person name="Wang Q."/>
            <person name="Zhang B."/>
            <person name="Ji P."/>
            <person name="Sakyi L.B."/>
            <person name="Cui X."/>
            <person name="Yuan T."/>
            <person name="Jiang B."/>
            <person name="Yang W."/>
            <person name="Lam T.T.-Y."/>
            <person name="Chang Q."/>
            <person name="Ding S."/>
            <person name="Wang X."/>
            <person name="Zhu J."/>
            <person name="Ruan X."/>
            <person name="Zhao L."/>
            <person name="Wei J."/>
            <person name="Que T."/>
            <person name="Du C."/>
            <person name="Cheng J."/>
            <person name="Dai P."/>
            <person name="Han X."/>
            <person name="Huang E."/>
            <person name="Gao Y."/>
            <person name="Liu J."/>
            <person name="Shao H."/>
            <person name="Ye R."/>
            <person name="Li L."/>
            <person name="Wei W."/>
            <person name="Wang X."/>
            <person name="Wang C."/>
            <person name="Yang T."/>
            <person name="Huo Q."/>
            <person name="Li W."/>
            <person name="Guo W."/>
            <person name="Chen H."/>
            <person name="Zhou L."/>
            <person name="Ni X."/>
            <person name="Tian J."/>
            <person name="Zhou Y."/>
            <person name="Sheng Y."/>
            <person name="Liu T."/>
            <person name="Pan Y."/>
            <person name="Xia L."/>
            <person name="Li J."/>
            <person name="Zhao F."/>
            <person name="Cao W."/>
        </authorList>
    </citation>
    <scope>NUCLEOTIDE SEQUENCE</scope>
    <source>
        <strain evidence="1">Dsil-2018</strain>
    </source>
</reference>
<proteinExistence type="predicted"/>
<evidence type="ECO:0000313" key="2">
    <source>
        <dbReference type="Proteomes" id="UP000821865"/>
    </source>
</evidence>
<dbReference type="Proteomes" id="UP000821865">
    <property type="component" value="Chromosome 11"/>
</dbReference>
<protein>
    <submittedName>
        <fullName evidence="1">Uncharacterized protein</fullName>
    </submittedName>
</protein>
<evidence type="ECO:0000313" key="1">
    <source>
        <dbReference type="EMBL" id="KAH7970737.1"/>
    </source>
</evidence>
<organism evidence="1 2">
    <name type="scientific">Dermacentor silvarum</name>
    <name type="common">Tick</name>
    <dbReference type="NCBI Taxonomy" id="543639"/>
    <lineage>
        <taxon>Eukaryota</taxon>
        <taxon>Metazoa</taxon>
        <taxon>Ecdysozoa</taxon>
        <taxon>Arthropoda</taxon>
        <taxon>Chelicerata</taxon>
        <taxon>Arachnida</taxon>
        <taxon>Acari</taxon>
        <taxon>Parasitiformes</taxon>
        <taxon>Ixodida</taxon>
        <taxon>Ixodoidea</taxon>
        <taxon>Ixodidae</taxon>
        <taxon>Rhipicephalinae</taxon>
        <taxon>Dermacentor</taxon>
    </lineage>
</organism>
<comment type="caution">
    <text evidence="1">The sequence shown here is derived from an EMBL/GenBank/DDBJ whole genome shotgun (WGS) entry which is preliminary data.</text>
</comment>
<dbReference type="EMBL" id="CM023480">
    <property type="protein sequence ID" value="KAH7970737.1"/>
    <property type="molecule type" value="Genomic_DNA"/>
</dbReference>
<gene>
    <name evidence="1" type="ORF">HPB49_014920</name>
</gene>
<accession>A0ACB8DJG0</accession>
<name>A0ACB8DJG0_DERSI</name>